<dbReference type="Proteomes" id="UP000076532">
    <property type="component" value="Unassembled WGS sequence"/>
</dbReference>
<feature type="region of interest" description="Disordered" evidence="1">
    <location>
        <begin position="21"/>
        <end position="55"/>
    </location>
</feature>
<dbReference type="AlphaFoldDB" id="A0A166VX12"/>
<dbReference type="EMBL" id="KV417483">
    <property type="protein sequence ID" value="KZP33146.1"/>
    <property type="molecule type" value="Genomic_DNA"/>
</dbReference>
<reference evidence="2 3" key="1">
    <citation type="journal article" date="2016" name="Mol. Biol. Evol.">
        <title>Comparative Genomics of Early-Diverging Mushroom-Forming Fungi Provides Insights into the Origins of Lignocellulose Decay Capabilities.</title>
        <authorList>
            <person name="Nagy L.G."/>
            <person name="Riley R."/>
            <person name="Tritt A."/>
            <person name="Adam C."/>
            <person name="Daum C."/>
            <person name="Floudas D."/>
            <person name="Sun H."/>
            <person name="Yadav J.S."/>
            <person name="Pangilinan J."/>
            <person name="Larsson K.H."/>
            <person name="Matsuura K."/>
            <person name="Barry K."/>
            <person name="Labutti K."/>
            <person name="Kuo R."/>
            <person name="Ohm R.A."/>
            <person name="Bhattacharya S.S."/>
            <person name="Shirouzu T."/>
            <person name="Yoshinaga Y."/>
            <person name="Martin F.M."/>
            <person name="Grigoriev I.V."/>
            <person name="Hibbett D.S."/>
        </authorList>
    </citation>
    <scope>NUCLEOTIDE SEQUENCE [LARGE SCALE GENOMIC DNA]</scope>
    <source>
        <strain evidence="2 3">CBS 109695</strain>
    </source>
</reference>
<name>A0A166VX12_9AGAM</name>
<proteinExistence type="predicted"/>
<protein>
    <submittedName>
        <fullName evidence="2">Uncharacterized protein</fullName>
    </submittedName>
</protein>
<evidence type="ECO:0000313" key="3">
    <source>
        <dbReference type="Proteomes" id="UP000076532"/>
    </source>
</evidence>
<evidence type="ECO:0000313" key="2">
    <source>
        <dbReference type="EMBL" id="KZP33146.1"/>
    </source>
</evidence>
<gene>
    <name evidence="2" type="ORF">FIBSPDRAFT_373244</name>
</gene>
<accession>A0A166VX12</accession>
<sequence length="55" mass="5973">MVPAQEAAAVGWAERGWPARLEGNTWRSEKHRGKRHSGTGGGREGHHAQIADSVQ</sequence>
<evidence type="ECO:0000256" key="1">
    <source>
        <dbReference type="SAM" id="MobiDB-lite"/>
    </source>
</evidence>
<organism evidence="2 3">
    <name type="scientific">Athelia psychrophila</name>
    <dbReference type="NCBI Taxonomy" id="1759441"/>
    <lineage>
        <taxon>Eukaryota</taxon>
        <taxon>Fungi</taxon>
        <taxon>Dikarya</taxon>
        <taxon>Basidiomycota</taxon>
        <taxon>Agaricomycotina</taxon>
        <taxon>Agaricomycetes</taxon>
        <taxon>Agaricomycetidae</taxon>
        <taxon>Atheliales</taxon>
        <taxon>Atheliaceae</taxon>
        <taxon>Athelia</taxon>
    </lineage>
</organism>
<keyword evidence="3" id="KW-1185">Reference proteome</keyword>